<proteinExistence type="predicted"/>
<dbReference type="GeneID" id="94353492"/>
<dbReference type="EMBL" id="SHOA02000111">
    <property type="protein sequence ID" value="TDH68370.1"/>
    <property type="molecule type" value="Genomic_DNA"/>
</dbReference>
<comment type="caution">
    <text evidence="1">The sequence shown here is derived from an EMBL/GenBank/DDBJ whole genome shotgun (WGS) entry which is preliminary data.</text>
</comment>
<dbReference type="OrthoDB" id="26387at2759"/>
<keyword evidence="2" id="KW-1185">Reference proteome</keyword>
<organism evidence="1 2">
    <name type="scientific">Bremia lactucae</name>
    <name type="common">Lettuce downy mildew</name>
    <dbReference type="NCBI Taxonomy" id="4779"/>
    <lineage>
        <taxon>Eukaryota</taxon>
        <taxon>Sar</taxon>
        <taxon>Stramenopiles</taxon>
        <taxon>Oomycota</taxon>
        <taxon>Peronosporomycetes</taxon>
        <taxon>Peronosporales</taxon>
        <taxon>Peronosporaceae</taxon>
        <taxon>Bremia</taxon>
    </lineage>
</organism>
<dbReference type="AlphaFoldDB" id="A0A976IED4"/>
<name>A0A976IED4_BRELC</name>
<dbReference type="Proteomes" id="UP000294530">
    <property type="component" value="Unassembled WGS sequence"/>
</dbReference>
<sequence length="122" mass="13720">MLEAYLRSYTSMKYTFLRGLGNSSDSIFEFAVHFNGASSDQKNTKKESPMHPGRLVSTRELLRALNTVFHSAVDKNGAVLNADHPALCCKNAREAIHKSGIHQNHVEYDSWLSMFNLKFANS</sequence>
<gene>
    <name evidence="1" type="ORF">CCR75_009783</name>
</gene>
<dbReference type="KEGG" id="blac:94353492"/>
<dbReference type="RefSeq" id="XP_067817869.1">
    <property type="nucleotide sequence ID" value="XM_067967821.1"/>
</dbReference>
<accession>A0A976IED4</accession>
<evidence type="ECO:0000313" key="1">
    <source>
        <dbReference type="EMBL" id="TDH68370.1"/>
    </source>
</evidence>
<protein>
    <submittedName>
        <fullName evidence="1">Uncharacterized protein</fullName>
    </submittedName>
</protein>
<reference evidence="1 2" key="1">
    <citation type="journal article" date="2021" name="Genome Biol.">
        <title>AFLAP: assembly-free linkage analysis pipeline using k-mers from genome sequencing data.</title>
        <authorList>
            <person name="Fletcher K."/>
            <person name="Zhang L."/>
            <person name="Gil J."/>
            <person name="Han R."/>
            <person name="Cavanaugh K."/>
            <person name="Michelmore R."/>
        </authorList>
    </citation>
    <scope>NUCLEOTIDE SEQUENCE [LARGE SCALE GENOMIC DNA]</scope>
    <source>
        <strain evidence="1 2">SF5</strain>
    </source>
</reference>
<evidence type="ECO:0000313" key="2">
    <source>
        <dbReference type="Proteomes" id="UP000294530"/>
    </source>
</evidence>